<organism evidence="1 2">
    <name type="scientific">Phaeosphaeria nodorum (strain SN15 / ATCC MYA-4574 / FGSC 10173)</name>
    <name type="common">Glume blotch fungus</name>
    <name type="synonym">Parastagonospora nodorum</name>
    <dbReference type="NCBI Taxonomy" id="321614"/>
    <lineage>
        <taxon>Eukaryota</taxon>
        <taxon>Fungi</taxon>
        <taxon>Dikarya</taxon>
        <taxon>Ascomycota</taxon>
        <taxon>Pezizomycotina</taxon>
        <taxon>Dothideomycetes</taxon>
        <taxon>Pleosporomycetidae</taxon>
        <taxon>Pleosporales</taxon>
        <taxon>Pleosporineae</taxon>
        <taxon>Phaeosphaeriaceae</taxon>
        <taxon>Parastagonospora</taxon>
    </lineage>
</organism>
<protein>
    <submittedName>
        <fullName evidence="1">Uncharacterized protein</fullName>
    </submittedName>
</protein>
<name>Q0UST0_PHANO</name>
<dbReference type="Proteomes" id="UP000001055">
    <property type="component" value="Unassembled WGS sequence"/>
</dbReference>
<dbReference type="RefSeq" id="XP_001795593.1">
    <property type="nucleotide sequence ID" value="XM_001795541.1"/>
</dbReference>
<evidence type="ECO:0000313" key="2">
    <source>
        <dbReference type="Proteomes" id="UP000001055"/>
    </source>
</evidence>
<evidence type="ECO:0000313" key="1">
    <source>
        <dbReference type="EMBL" id="EAT87575.1"/>
    </source>
</evidence>
<dbReference type="EMBL" id="CH445331">
    <property type="protein sequence ID" value="EAT87575.1"/>
    <property type="molecule type" value="Genomic_DNA"/>
</dbReference>
<dbReference type="AlphaFoldDB" id="Q0UST0"/>
<reference evidence="2" key="1">
    <citation type="journal article" date="2007" name="Plant Cell">
        <title>Dothideomycete-plant interactions illuminated by genome sequencing and EST analysis of the wheat pathogen Stagonospora nodorum.</title>
        <authorList>
            <person name="Hane J.K."/>
            <person name="Lowe R.G."/>
            <person name="Solomon P.S."/>
            <person name="Tan K.C."/>
            <person name="Schoch C.L."/>
            <person name="Spatafora J.W."/>
            <person name="Crous P.W."/>
            <person name="Kodira C."/>
            <person name="Birren B.W."/>
            <person name="Galagan J.E."/>
            <person name="Torriani S.F."/>
            <person name="McDonald B.A."/>
            <person name="Oliver R.P."/>
        </authorList>
    </citation>
    <scope>NUCLEOTIDE SEQUENCE [LARGE SCALE GENOMIC DNA]</scope>
    <source>
        <strain evidence="2">SN15 / ATCC MYA-4574 / FGSC 10173</strain>
    </source>
</reference>
<gene>
    <name evidence="1" type="ORF">SNOG_05184</name>
</gene>
<dbReference type="GeneID" id="5972468"/>
<proteinExistence type="predicted"/>
<dbReference type="KEGG" id="pno:SNOG_05184"/>
<dbReference type="InParanoid" id="Q0UST0"/>
<accession>Q0UST0</accession>
<sequence length="96" mass="10811">MTLSTRHYWRQERDVASTYTNIRGGVRPRRARFSGIDSELESSRRLFVALNLVENVIESHKSPPPCILATLHVGLPDLKPDAFENTEPSLAAVVPR</sequence>